<dbReference type="RefSeq" id="WP_014730231.1">
    <property type="nucleotide sequence ID" value="NC_017934.1"/>
</dbReference>
<reference evidence="2 3" key="1">
    <citation type="journal article" date="2012" name="Genome Biol. Evol.">
        <title>Genome Sequence of the Mesophilic Thermotogales Bacterium Mesotoga prima MesG1.Ag.4.2 Reveals the Largest Thermotogales Genome To Date.</title>
        <authorList>
            <person name="Zhaxybayeva O."/>
            <person name="Swithers K.S."/>
            <person name="Foght J."/>
            <person name="Green A.G."/>
            <person name="Bruce D."/>
            <person name="Detter C."/>
            <person name="Han S."/>
            <person name="Teshima H."/>
            <person name="Han J."/>
            <person name="Woyke T."/>
            <person name="Pitluck S."/>
            <person name="Nolan M."/>
            <person name="Ivanova N."/>
            <person name="Pati A."/>
            <person name="Land M.L."/>
            <person name="Dlutek M."/>
            <person name="Doolittle W.F."/>
            <person name="Noll K.M."/>
            <person name="Nesbo C.L."/>
        </authorList>
    </citation>
    <scope>NUCLEOTIDE SEQUENCE [LARGE SCALE GENOMIC DNA]</scope>
    <source>
        <strain evidence="3">mesG1.Ag.4.2</strain>
    </source>
</reference>
<keyword evidence="3" id="KW-1185">Reference proteome</keyword>
<protein>
    <submittedName>
        <fullName evidence="2">Fe-S oxidoreductase</fullName>
    </submittedName>
</protein>
<evidence type="ECO:0000259" key="1">
    <source>
        <dbReference type="PROSITE" id="PS51918"/>
    </source>
</evidence>
<dbReference type="CDD" id="cd01335">
    <property type="entry name" value="Radical_SAM"/>
    <property type="match status" value="1"/>
</dbReference>
<dbReference type="HOGENOM" id="CLU_011543_3_3_0"/>
<dbReference type="InterPro" id="IPR007197">
    <property type="entry name" value="rSAM"/>
</dbReference>
<feature type="domain" description="Radical SAM core" evidence="1">
    <location>
        <begin position="205"/>
        <end position="430"/>
    </location>
</feature>
<dbReference type="Pfam" id="PF19864">
    <property type="entry name" value="Radical_SAM_N2"/>
    <property type="match status" value="1"/>
</dbReference>
<evidence type="ECO:0000313" key="3">
    <source>
        <dbReference type="Proteomes" id="UP000002881"/>
    </source>
</evidence>
<dbReference type="SMART" id="SM00729">
    <property type="entry name" value="Elp3"/>
    <property type="match status" value="1"/>
</dbReference>
<dbReference type="PANTHER" id="PTHR42731">
    <property type="entry name" value="SLL1084 PROTEIN"/>
    <property type="match status" value="1"/>
</dbReference>
<dbReference type="InterPro" id="IPR045784">
    <property type="entry name" value="Radical_SAM_N2"/>
</dbReference>
<dbReference type="SFLD" id="SFLDS00029">
    <property type="entry name" value="Radical_SAM"/>
    <property type="match status" value="1"/>
</dbReference>
<sequence>MRKPRDRKSWSEYEIVSRLRSRERFVKEIRGFGDVKVAIIYPNSYKVGSASLSTHVLMTKFNELGSIRAERFFFHEGFSKYYSFDSLTPLDEFVIWSFSVHFELDLLNVFEILNKFSIPLRKEKRNRFHPLILIGGALTYFNDSLVSEIADVVYRGDLGEKFLEQLSAIDHRMSKEEMVSTLETEHQETIFSNCLGESAFISPDSVFGDRYLIEIGRGCFRKCKFCVAGYKFGRPRFRELKDTIDLMDSVAGFTKRFGLIAATVTDYPDIDEIAEHCIEKGYELSVSSLRLDSLSDTLMRSLKLSGQSFFTIAPEGGSQKIRNAFAKGISEEDITEALELGRNNDFHRVKMYYIYGAVFETQDDRTEISKTVHQALKMGYSSVVLSLNPLIPKPGTPFENMPMESVGVLRKLEREIRSELMMEGVKLDFESLKESRLQFALASIDREKGRELLELVERGIDPTPILNKYAEDVNSERKEWKEHGKEEYSGR</sequence>
<dbReference type="PANTHER" id="PTHR42731:SF5">
    <property type="entry name" value="RADICAL SAM DOMAIN PROTEIN"/>
    <property type="match status" value="1"/>
</dbReference>
<name>I2F2F3_9BACT</name>
<dbReference type="SFLD" id="SFLDG01082">
    <property type="entry name" value="B12-binding_domain_containing"/>
    <property type="match status" value="1"/>
</dbReference>
<dbReference type="PROSITE" id="PS51918">
    <property type="entry name" value="RADICAL_SAM"/>
    <property type="match status" value="1"/>
</dbReference>
<dbReference type="Pfam" id="PF04055">
    <property type="entry name" value="Radical_SAM"/>
    <property type="match status" value="1"/>
</dbReference>
<dbReference type="InterPro" id="IPR058240">
    <property type="entry name" value="rSAM_sf"/>
</dbReference>
<dbReference type="InterPro" id="IPR006638">
    <property type="entry name" value="Elp3/MiaA/NifB-like_rSAM"/>
</dbReference>
<dbReference type="Proteomes" id="UP000002881">
    <property type="component" value="Chromosome"/>
</dbReference>
<evidence type="ECO:0000313" key="2">
    <source>
        <dbReference type="EMBL" id="AFK06106.1"/>
    </source>
</evidence>
<dbReference type="GO" id="GO:0051536">
    <property type="term" value="F:iron-sulfur cluster binding"/>
    <property type="evidence" value="ECO:0007669"/>
    <property type="project" value="InterPro"/>
</dbReference>
<organism evidence="2 3">
    <name type="scientific">Mesotoga prima MesG1.Ag.4.2</name>
    <dbReference type="NCBI Taxonomy" id="660470"/>
    <lineage>
        <taxon>Bacteria</taxon>
        <taxon>Thermotogati</taxon>
        <taxon>Thermotogota</taxon>
        <taxon>Thermotogae</taxon>
        <taxon>Kosmotogales</taxon>
        <taxon>Kosmotogaceae</taxon>
        <taxon>Mesotoga</taxon>
    </lineage>
</organism>
<proteinExistence type="predicted"/>
<dbReference type="STRING" id="660470.Theba_0378"/>
<dbReference type="EMBL" id="CP003532">
    <property type="protein sequence ID" value="AFK06106.1"/>
    <property type="molecule type" value="Genomic_DNA"/>
</dbReference>
<dbReference type="GeneID" id="87106232"/>
<dbReference type="AlphaFoldDB" id="I2F2F3"/>
<accession>I2F2F3</accession>
<dbReference type="KEGG" id="mpg:Theba_0378"/>
<dbReference type="SUPFAM" id="SSF102114">
    <property type="entry name" value="Radical SAM enzymes"/>
    <property type="match status" value="1"/>
</dbReference>
<dbReference type="eggNOG" id="COG1032">
    <property type="taxonomic scope" value="Bacteria"/>
</dbReference>
<dbReference type="GO" id="GO:0003824">
    <property type="term" value="F:catalytic activity"/>
    <property type="evidence" value="ECO:0007669"/>
    <property type="project" value="InterPro"/>
</dbReference>
<gene>
    <name evidence="2" type="ORF">Theba_0378</name>
</gene>
<dbReference type="InterPro" id="IPR023404">
    <property type="entry name" value="rSAM_horseshoe"/>
</dbReference>
<dbReference type="Gene3D" id="3.80.30.20">
    <property type="entry name" value="tm_1862 like domain"/>
    <property type="match status" value="1"/>
</dbReference>